<dbReference type="Pfam" id="PF14196">
    <property type="entry name" value="ATC_hydrolase"/>
    <property type="match status" value="1"/>
</dbReference>
<gene>
    <name evidence="2" type="ORF">B0J13DRAFT_291095</name>
</gene>
<accession>A0A9P9D1B2</accession>
<comment type="caution">
    <text evidence="2">The sequence shown here is derived from an EMBL/GenBank/DDBJ whole genome shotgun (WGS) entry which is preliminary data.</text>
</comment>
<name>A0A9P9D1B2_9HYPO</name>
<organism evidence="2 3">
    <name type="scientific">Dactylonectria estremocensis</name>
    <dbReference type="NCBI Taxonomy" id="1079267"/>
    <lineage>
        <taxon>Eukaryota</taxon>
        <taxon>Fungi</taxon>
        <taxon>Dikarya</taxon>
        <taxon>Ascomycota</taxon>
        <taxon>Pezizomycotina</taxon>
        <taxon>Sordariomycetes</taxon>
        <taxon>Hypocreomycetidae</taxon>
        <taxon>Hypocreales</taxon>
        <taxon>Nectriaceae</taxon>
        <taxon>Dactylonectria</taxon>
    </lineage>
</organism>
<dbReference type="InterPro" id="IPR026002">
    <property type="entry name" value="ATC_hydrolase-like"/>
</dbReference>
<sequence length="285" mass="32742">MKRLIETSLSCSRRRFISGALRRTSPTTFYQRRDASRHAPLSIDTQDDMSKRISSSMTTKSKELPPDDHHNKEYSFGVGFLYSLGQVYQQTYQQPLPPTQLQQMEAEAKAIMHQFGDTGGSSTPRAINIEFTAYMVSPYRVLKASGRSVLQIRSLLEGALRHTMAWSSQVVREQLDSAPDAFASLVRDSKDKEENFYVEGDFQLRRVRDLPDSYSLEVHGCWYMNTLERLGAREIGPSFCAFDRSWYDTIDPERHGVRFTRPSTIAEGADRCRFNIDRVKKTRED</sequence>
<dbReference type="EMBL" id="JAGMUU010000061">
    <property type="protein sequence ID" value="KAH7110624.1"/>
    <property type="molecule type" value="Genomic_DNA"/>
</dbReference>
<reference evidence="2" key="1">
    <citation type="journal article" date="2021" name="Nat. Commun.">
        <title>Genetic determinants of endophytism in the Arabidopsis root mycobiome.</title>
        <authorList>
            <person name="Mesny F."/>
            <person name="Miyauchi S."/>
            <person name="Thiergart T."/>
            <person name="Pickel B."/>
            <person name="Atanasova L."/>
            <person name="Karlsson M."/>
            <person name="Huettel B."/>
            <person name="Barry K.W."/>
            <person name="Haridas S."/>
            <person name="Chen C."/>
            <person name="Bauer D."/>
            <person name="Andreopoulos W."/>
            <person name="Pangilinan J."/>
            <person name="LaButti K."/>
            <person name="Riley R."/>
            <person name="Lipzen A."/>
            <person name="Clum A."/>
            <person name="Drula E."/>
            <person name="Henrissat B."/>
            <person name="Kohler A."/>
            <person name="Grigoriev I.V."/>
            <person name="Martin F.M."/>
            <person name="Hacquard S."/>
        </authorList>
    </citation>
    <scope>NUCLEOTIDE SEQUENCE</scope>
    <source>
        <strain evidence="2">MPI-CAGE-AT-0021</strain>
    </source>
</reference>
<evidence type="ECO:0000313" key="3">
    <source>
        <dbReference type="Proteomes" id="UP000717696"/>
    </source>
</evidence>
<evidence type="ECO:0000313" key="2">
    <source>
        <dbReference type="EMBL" id="KAH7110624.1"/>
    </source>
</evidence>
<evidence type="ECO:0000256" key="1">
    <source>
        <dbReference type="SAM" id="MobiDB-lite"/>
    </source>
</evidence>
<evidence type="ECO:0008006" key="4">
    <source>
        <dbReference type="Google" id="ProtNLM"/>
    </source>
</evidence>
<protein>
    <recommendedName>
        <fullName evidence="4">L-2-amino-thiazoline-4-carboxylic acid hydrolase</fullName>
    </recommendedName>
</protein>
<dbReference type="OrthoDB" id="5034840at2759"/>
<dbReference type="Proteomes" id="UP000717696">
    <property type="component" value="Unassembled WGS sequence"/>
</dbReference>
<dbReference type="AlphaFoldDB" id="A0A9P9D1B2"/>
<proteinExistence type="predicted"/>
<feature type="region of interest" description="Disordered" evidence="1">
    <location>
        <begin position="28"/>
        <end position="68"/>
    </location>
</feature>
<keyword evidence="3" id="KW-1185">Reference proteome</keyword>